<protein>
    <submittedName>
        <fullName evidence="1">Uncharacterized protein</fullName>
    </submittedName>
</protein>
<feature type="non-terminal residue" evidence="1">
    <location>
        <position position="1"/>
    </location>
</feature>
<sequence>IRPSVYQRIYNAIHRIIEAELLPCSGSRFDPQTTQGKADRARYWNDATFDALEIIRSVSQKYELTEAECALTRMMHHSKLRRELGDAVIIGASMIENLIDLEKGPLPDETLEALDHAWTKTKGVASNYFH</sequence>
<name>A0ACC3SR62_LIPKO</name>
<proteinExistence type="predicted"/>
<accession>A0ACC3SR62</accession>
<reference evidence="2" key="1">
    <citation type="journal article" date="2024" name="Front. Bioeng. Biotechnol.">
        <title>Genome-scale model development and genomic sequencing of the oleaginous clade Lipomyces.</title>
        <authorList>
            <person name="Czajka J.J."/>
            <person name="Han Y."/>
            <person name="Kim J."/>
            <person name="Mondo S.J."/>
            <person name="Hofstad B.A."/>
            <person name="Robles A."/>
            <person name="Haridas S."/>
            <person name="Riley R."/>
            <person name="LaButti K."/>
            <person name="Pangilinan J."/>
            <person name="Andreopoulos W."/>
            <person name="Lipzen A."/>
            <person name="Yan J."/>
            <person name="Wang M."/>
            <person name="Ng V."/>
            <person name="Grigoriev I.V."/>
            <person name="Spatafora J.W."/>
            <person name="Magnuson J.K."/>
            <person name="Baker S.E."/>
            <person name="Pomraning K.R."/>
        </authorList>
    </citation>
    <scope>NUCLEOTIDE SEQUENCE [LARGE SCALE GENOMIC DNA]</scope>
    <source>
        <strain evidence="2">CBS 7786</strain>
    </source>
</reference>
<dbReference type="EMBL" id="MU971517">
    <property type="protein sequence ID" value="KAK9234102.1"/>
    <property type="molecule type" value="Genomic_DNA"/>
</dbReference>
<evidence type="ECO:0000313" key="2">
    <source>
        <dbReference type="Proteomes" id="UP001433508"/>
    </source>
</evidence>
<keyword evidence="2" id="KW-1185">Reference proteome</keyword>
<gene>
    <name evidence="1" type="ORF">V1525DRAFT_350818</name>
</gene>
<evidence type="ECO:0000313" key="1">
    <source>
        <dbReference type="EMBL" id="KAK9234102.1"/>
    </source>
</evidence>
<comment type="caution">
    <text evidence="1">The sequence shown here is derived from an EMBL/GenBank/DDBJ whole genome shotgun (WGS) entry which is preliminary data.</text>
</comment>
<dbReference type="Proteomes" id="UP001433508">
    <property type="component" value="Unassembled WGS sequence"/>
</dbReference>
<organism evidence="1 2">
    <name type="scientific">Lipomyces kononenkoae</name>
    <name type="common">Yeast</name>
    <dbReference type="NCBI Taxonomy" id="34357"/>
    <lineage>
        <taxon>Eukaryota</taxon>
        <taxon>Fungi</taxon>
        <taxon>Dikarya</taxon>
        <taxon>Ascomycota</taxon>
        <taxon>Saccharomycotina</taxon>
        <taxon>Lipomycetes</taxon>
        <taxon>Lipomycetales</taxon>
        <taxon>Lipomycetaceae</taxon>
        <taxon>Lipomyces</taxon>
    </lineage>
</organism>